<dbReference type="Pfam" id="PF23673">
    <property type="entry name" value="DUF7154"/>
    <property type="match status" value="1"/>
</dbReference>
<evidence type="ECO:0000313" key="2">
    <source>
        <dbReference type="EMBL" id="EGT57609.1"/>
    </source>
</evidence>
<gene>
    <name evidence="2" type="ORF">CAEBREN_25464</name>
</gene>
<dbReference type="OrthoDB" id="5850216at2759"/>
<name>G0NCS4_CAEBE</name>
<organism evidence="3">
    <name type="scientific">Caenorhabditis brenneri</name>
    <name type="common">Nematode worm</name>
    <dbReference type="NCBI Taxonomy" id="135651"/>
    <lineage>
        <taxon>Eukaryota</taxon>
        <taxon>Metazoa</taxon>
        <taxon>Ecdysozoa</taxon>
        <taxon>Nematoda</taxon>
        <taxon>Chromadorea</taxon>
        <taxon>Rhabditida</taxon>
        <taxon>Rhabditina</taxon>
        <taxon>Rhabditomorpha</taxon>
        <taxon>Rhabditoidea</taxon>
        <taxon>Rhabditidae</taxon>
        <taxon>Peloderinae</taxon>
        <taxon>Caenorhabditis</taxon>
    </lineage>
</organism>
<feature type="domain" description="DUF7154" evidence="1">
    <location>
        <begin position="201"/>
        <end position="296"/>
    </location>
</feature>
<dbReference type="Proteomes" id="UP000008068">
    <property type="component" value="Unassembled WGS sequence"/>
</dbReference>
<dbReference type="InParanoid" id="G0NCS4"/>
<dbReference type="InterPro" id="IPR055578">
    <property type="entry name" value="DUF7154"/>
</dbReference>
<dbReference type="AlphaFoldDB" id="G0NCS4"/>
<accession>G0NCS4</accession>
<dbReference type="EMBL" id="GL379863">
    <property type="protein sequence ID" value="EGT57609.1"/>
    <property type="molecule type" value="Genomic_DNA"/>
</dbReference>
<sequence>MTTSSNCTPSSPTTFLFAYSNDLEPQVVLDVFKSFNKFSSTNFPYLGSIRFDSTVEDEIHFDLNFEDWNRTIYENLPDPKQSFEDAGTGSDVLKVIDKFLYNSRYPVCGSRILVLLKRYPNESDTNFLTGQLMQYHSYISVITSITPSGGLSFSTMYKLTSQTNGFGVFSYDEDFGKTISFVPTVYSSYLVYAFDVELSSTGKKYLQLPKMYLPYNNDYWLAMTIQDHGPLDSFQNMTLHWDGDALYKTKEQVLKLFGNSNHVNSWAQFDGGDYSLELQINYSDQKRELIQIRFYSPVPIDYWIPYN</sequence>
<dbReference type="PANTHER" id="PTHR23062">
    <property type="entry name" value="HYPOTHETICAL PROTEIN C.ELEGANS"/>
    <property type="match status" value="1"/>
</dbReference>
<dbReference type="STRING" id="135651.G0NCS4"/>
<dbReference type="GO" id="GO:0045087">
    <property type="term" value="P:innate immune response"/>
    <property type="evidence" value="ECO:0007669"/>
    <property type="project" value="TreeGrafter"/>
</dbReference>
<dbReference type="OMA" id="NDYWLAM"/>
<dbReference type="eggNOG" id="KOG4297">
    <property type="taxonomic scope" value="Eukaryota"/>
</dbReference>
<proteinExistence type="predicted"/>
<dbReference type="HOGENOM" id="CLU_041479_2_0_1"/>
<dbReference type="PANTHER" id="PTHR23062:SF3">
    <property type="entry name" value="ANF_RECEPTOR DOMAIN-CONTAINING PROTEIN-RELATED"/>
    <property type="match status" value="1"/>
</dbReference>
<reference evidence="3" key="1">
    <citation type="submission" date="2011-07" db="EMBL/GenBank/DDBJ databases">
        <authorList>
            <consortium name="Caenorhabditis brenneri Sequencing and Analysis Consortium"/>
            <person name="Wilson R.K."/>
        </authorList>
    </citation>
    <scope>NUCLEOTIDE SEQUENCE [LARGE SCALE GENOMIC DNA]</scope>
    <source>
        <strain evidence="3">PB2801</strain>
    </source>
</reference>
<evidence type="ECO:0000313" key="3">
    <source>
        <dbReference type="Proteomes" id="UP000008068"/>
    </source>
</evidence>
<evidence type="ECO:0000259" key="1">
    <source>
        <dbReference type="Pfam" id="PF23673"/>
    </source>
</evidence>
<keyword evidence="3" id="KW-1185">Reference proteome</keyword>
<protein>
    <recommendedName>
        <fullName evidence="1">DUF7154 domain-containing protein</fullName>
    </recommendedName>
</protein>